<proteinExistence type="predicted"/>
<keyword evidence="1" id="KW-1133">Transmembrane helix</keyword>
<name>A0A178Y1G4_9HYPH</name>
<sequence>MRTTQHALDLDLAAGKPSLASRTAGVIGVLTAVWRLYRNRCQIARLHDLDDRQLLDMGLKREDLHEAMTSSFFENPGSFLTRASRNRAHLFYRGVRHD</sequence>
<feature type="transmembrane region" description="Helical" evidence="1">
    <location>
        <begin position="19"/>
        <end position="37"/>
    </location>
</feature>
<evidence type="ECO:0000313" key="4">
    <source>
        <dbReference type="Proteomes" id="UP000094025"/>
    </source>
</evidence>
<evidence type="ECO:0000259" key="2">
    <source>
        <dbReference type="Pfam" id="PF06568"/>
    </source>
</evidence>
<accession>A0A178Y1G4</accession>
<dbReference type="InterPro" id="IPR009506">
    <property type="entry name" value="YjiS-like"/>
</dbReference>
<evidence type="ECO:0000313" key="3">
    <source>
        <dbReference type="EMBL" id="OAP40952.1"/>
    </source>
</evidence>
<dbReference type="Pfam" id="PF06568">
    <property type="entry name" value="YjiS-like"/>
    <property type="match status" value="1"/>
</dbReference>
<dbReference type="RefSeq" id="WP_064241255.1">
    <property type="nucleotide sequence ID" value="NZ_LPUX01000053.1"/>
</dbReference>
<dbReference type="Proteomes" id="UP000094025">
    <property type="component" value="Unassembled WGS sequence"/>
</dbReference>
<comment type="caution">
    <text evidence="3">The sequence shown here is derived from an EMBL/GenBank/DDBJ whole genome shotgun (WGS) entry which is preliminary data.</text>
</comment>
<keyword evidence="1" id="KW-0472">Membrane</keyword>
<feature type="domain" description="YjiS-like" evidence="2">
    <location>
        <begin position="30"/>
        <end position="65"/>
    </location>
</feature>
<protein>
    <recommendedName>
        <fullName evidence="2">YjiS-like domain-containing protein</fullName>
    </recommendedName>
</protein>
<reference evidence="3 4" key="1">
    <citation type="journal article" date="2016" name="Int. J. Syst. Evol. Microbiol.">
        <title>Ensifer glycinis sp. nov., an novel rhizobial species associated with Glycine spp.</title>
        <authorList>
            <person name="Yan H."/>
            <person name="Yan J."/>
            <person name="Sui X.H."/>
            <person name="Wang E.T."/>
            <person name="Chen W.X."/>
            <person name="Zhang X.X."/>
            <person name="Chen W.F."/>
        </authorList>
    </citation>
    <scope>NUCLEOTIDE SEQUENCE [LARGE SCALE GENOMIC DNA]</scope>
    <source>
        <strain evidence="3 4">CCBAU 23380</strain>
    </source>
</reference>
<evidence type="ECO:0000256" key="1">
    <source>
        <dbReference type="SAM" id="Phobius"/>
    </source>
</evidence>
<keyword evidence="4" id="KW-1185">Reference proteome</keyword>
<dbReference type="OrthoDB" id="8420502at2"/>
<organism evidence="3 4">
    <name type="scientific">Sinorhizobium glycinis</name>
    <dbReference type="NCBI Taxonomy" id="1472378"/>
    <lineage>
        <taxon>Bacteria</taxon>
        <taxon>Pseudomonadati</taxon>
        <taxon>Pseudomonadota</taxon>
        <taxon>Alphaproteobacteria</taxon>
        <taxon>Hyphomicrobiales</taxon>
        <taxon>Rhizobiaceae</taxon>
        <taxon>Sinorhizobium/Ensifer group</taxon>
        <taxon>Sinorhizobium</taxon>
    </lineage>
</organism>
<gene>
    <name evidence="3" type="ORF">AU381_03415</name>
</gene>
<dbReference type="AlphaFoldDB" id="A0A178Y1G4"/>
<dbReference type="EMBL" id="LPUX01000053">
    <property type="protein sequence ID" value="OAP40952.1"/>
    <property type="molecule type" value="Genomic_DNA"/>
</dbReference>
<keyword evidence="1" id="KW-0812">Transmembrane</keyword>